<dbReference type="AlphaFoldDB" id="A0A8J3GYU1"/>
<sequence length="143" mass="15594">MGEATDMSITETARNFFEACEAGKGWDTCKTWCTDDASFACQSGALADTVTLEGYTDWMKGLFTPIPDGRYDLKGFAADEGRNTVLAYGIFRGTHTGEGGPLPPTGKSLAADYVYSMEFEDGKIRHMTKIWNDGHSLAQLGWA</sequence>
<reference evidence="1" key="2">
    <citation type="submission" date="2020-09" db="EMBL/GenBank/DDBJ databases">
        <authorList>
            <person name="Sun Q."/>
            <person name="Kim S."/>
        </authorList>
    </citation>
    <scope>NUCLEOTIDE SEQUENCE</scope>
    <source>
        <strain evidence="1">KCTC 42650</strain>
    </source>
</reference>
<keyword evidence="2" id="KW-1185">Reference proteome</keyword>
<accession>A0A8J3GYU1</accession>
<dbReference type="SUPFAM" id="SSF54427">
    <property type="entry name" value="NTF2-like"/>
    <property type="match status" value="1"/>
</dbReference>
<evidence type="ECO:0008006" key="3">
    <source>
        <dbReference type="Google" id="ProtNLM"/>
    </source>
</evidence>
<gene>
    <name evidence="1" type="ORF">GCM10017056_27170</name>
</gene>
<reference evidence="1" key="1">
    <citation type="journal article" date="2014" name="Int. J. Syst. Evol. Microbiol.">
        <title>Complete genome sequence of Corynebacterium casei LMG S-19264T (=DSM 44701T), isolated from a smear-ripened cheese.</title>
        <authorList>
            <consortium name="US DOE Joint Genome Institute (JGI-PGF)"/>
            <person name="Walter F."/>
            <person name="Albersmeier A."/>
            <person name="Kalinowski J."/>
            <person name="Ruckert C."/>
        </authorList>
    </citation>
    <scope>NUCLEOTIDE SEQUENCE</scope>
    <source>
        <strain evidence="1">KCTC 42650</strain>
    </source>
</reference>
<dbReference type="Pfam" id="PF07366">
    <property type="entry name" value="SnoaL"/>
    <property type="match status" value="1"/>
</dbReference>
<dbReference type="GO" id="GO:0030638">
    <property type="term" value="P:polyketide metabolic process"/>
    <property type="evidence" value="ECO:0007669"/>
    <property type="project" value="InterPro"/>
</dbReference>
<protein>
    <recommendedName>
        <fullName evidence="3">Polyketide cyclase</fullName>
    </recommendedName>
</protein>
<dbReference type="InterPro" id="IPR032710">
    <property type="entry name" value="NTF2-like_dom_sf"/>
</dbReference>
<dbReference type="InterPro" id="IPR009959">
    <property type="entry name" value="Cyclase_SnoaL-like"/>
</dbReference>
<dbReference type="Proteomes" id="UP000626220">
    <property type="component" value="Unassembled WGS sequence"/>
</dbReference>
<dbReference type="Gene3D" id="3.10.450.50">
    <property type="match status" value="1"/>
</dbReference>
<evidence type="ECO:0000313" key="1">
    <source>
        <dbReference type="EMBL" id="GHF54282.1"/>
    </source>
</evidence>
<evidence type="ECO:0000313" key="2">
    <source>
        <dbReference type="Proteomes" id="UP000626220"/>
    </source>
</evidence>
<organism evidence="1 2">
    <name type="scientific">Seohaeicola zhoushanensis</name>
    <dbReference type="NCBI Taxonomy" id="1569283"/>
    <lineage>
        <taxon>Bacteria</taxon>
        <taxon>Pseudomonadati</taxon>
        <taxon>Pseudomonadota</taxon>
        <taxon>Alphaproteobacteria</taxon>
        <taxon>Rhodobacterales</taxon>
        <taxon>Roseobacteraceae</taxon>
        <taxon>Seohaeicola</taxon>
    </lineage>
</organism>
<proteinExistence type="predicted"/>
<dbReference type="EMBL" id="BNCJ01000007">
    <property type="protein sequence ID" value="GHF54282.1"/>
    <property type="molecule type" value="Genomic_DNA"/>
</dbReference>
<name>A0A8J3GYU1_9RHOB</name>
<comment type="caution">
    <text evidence="1">The sequence shown here is derived from an EMBL/GenBank/DDBJ whole genome shotgun (WGS) entry which is preliminary data.</text>
</comment>